<dbReference type="AlphaFoldDB" id="A0AB36JS83"/>
<proteinExistence type="inferred from homology"/>
<dbReference type="HAMAP" id="MF_00973">
    <property type="entry name" value="Gluconeogen_factor"/>
    <property type="match status" value="1"/>
</dbReference>
<evidence type="ECO:0000313" key="5">
    <source>
        <dbReference type="Proteomes" id="UP000188600"/>
    </source>
</evidence>
<dbReference type="GO" id="GO:0008360">
    <property type="term" value="P:regulation of cell shape"/>
    <property type="evidence" value="ECO:0007669"/>
    <property type="project" value="UniProtKB-UniRule"/>
</dbReference>
<dbReference type="PANTHER" id="PTHR30135">
    <property type="entry name" value="UNCHARACTERIZED PROTEIN YVCK-RELATED"/>
    <property type="match status" value="1"/>
</dbReference>
<keyword evidence="1 2" id="KW-0963">Cytoplasm</keyword>
<evidence type="ECO:0000313" key="6">
    <source>
        <dbReference type="Proteomes" id="UP000188946"/>
    </source>
</evidence>
<dbReference type="Proteomes" id="UP000188600">
    <property type="component" value="Unassembled WGS sequence"/>
</dbReference>
<sequence length="324" mass="35666">MRKPKIAVIGGGTGIPVILKSLRDKDVDITAIVTVADDGGSSGEIRQALQMTPPGDLRNVLLAMSDMPKLYERIFQYRFAETDGALAGHPLGNLIIAGISEMQGSTYHAMQLLSKFFHTTGKIYPSSENALTLHAVFTDGHEVVGESKIAGYKGMVDHVYVTNSYNQDEPTASRKVVESILESDMIVLGPGSLFTSILPNLMISEIGQALKDTKADVTYVCNIMTQRGETEFFSDADHVRVLNKHLGQPFIDTVLVNIEPVPQEYMNTHQFDEYLVQVKHDFVGLQSQAQRVISSNFLRLENGGAFHDGDLVVEELLKILQVKT</sequence>
<reference evidence="5 6" key="1">
    <citation type="submission" date="2016-12" db="EMBL/GenBank/DDBJ databases">
        <authorList>
            <person name="Gulvik C.A."/>
        </authorList>
    </citation>
    <scope>NUCLEOTIDE SEQUENCE [LARGE SCALE GENOMIC DNA]</scope>
    <source>
        <strain evidence="4 6">12-5202</strain>
        <strain evidence="3 5">12-5291</strain>
    </source>
</reference>
<evidence type="ECO:0000256" key="1">
    <source>
        <dbReference type="ARBA" id="ARBA00022490"/>
    </source>
</evidence>
<evidence type="ECO:0000313" key="4">
    <source>
        <dbReference type="EMBL" id="ONK30688.1"/>
    </source>
</evidence>
<dbReference type="Pfam" id="PF01933">
    <property type="entry name" value="CofD"/>
    <property type="match status" value="1"/>
</dbReference>
<comment type="subcellular location">
    <subcellularLocation>
        <location evidence="2">Cytoplasm</location>
    </subcellularLocation>
</comment>
<comment type="caution">
    <text evidence="3">The sequence shown here is derived from an EMBL/GenBank/DDBJ whole genome shotgun (WGS) entry which is preliminary data.</text>
</comment>
<dbReference type="InterPro" id="IPR002882">
    <property type="entry name" value="CofD"/>
</dbReference>
<dbReference type="EMBL" id="MSPT01000002">
    <property type="protein sequence ID" value="ONK29204.1"/>
    <property type="molecule type" value="Genomic_DNA"/>
</dbReference>
<dbReference type="Proteomes" id="UP000188946">
    <property type="component" value="Unassembled WGS sequence"/>
</dbReference>
<name>A0AB36JS83_9STRE</name>
<dbReference type="PANTHER" id="PTHR30135:SF3">
    <property type="entry name" value="GLUCONEOGENESIS FACTOR-RELATED"/>
    <property type="match status" value="1"/>
</dbReference>
<organism evidence="3 5">
    <name type="scientific">Streptococcus azizii</name>
    <dbReference type="NCBI Taxonomy" id="1579424"/>
    <lineage>
        <taxon>Bacteria</taxon>
        <taxon>Bacillati</taxon>
        <taxon>Bacillota</taxon>
        <taxon>Bacilli</taxon>
        <taxon>Lactobacillales</taxon>
        <taxon>Streptococcaceae</taxon>
        <taxon>Streptococcus</taxon>
    </lineage>
</organism>
<evidence type="ECO:0000313" key="3">
    <source>
        <dbReference type="EMBL" id="ONK29204.1"/>
    </source>
</evidence>
<dbReference type="InterPro" id="IPR038136">
    <property type="entry name" value="CofD-like_dom_sf"/>
</dbReference>
<evidence type="ECO:0000256" key="2">
    <source>
        <dbReference type="HAMAP-Rule" id="MF_00973"/>
    </source>
</evidence>
<gene>
    <name evidence="4" type="ORF">BVE84_02875</name>
    <name evidence="3" type="ORF">BVE86_01565</name>
</gene>
<dbReference type="GO" id="GO:0043743">
    <property type="term" value="F:LPPG:FO 2-phospho-L-lactate transferase activity"/>
    <property type="evidence" value="ECO:0007669"/>
    <property type="project" value="InterPro"/>
</dbReference>
<dbReference type="EMBL" id="MSPR01000003">
    <property type="protein sequence ID" value="ONK30688.1"/>
    <property type="molecule type" value="Genomic_DNA"/>
</dbReference>
<dbReference type="InterPro" id="IPR010119">
    <property type="entry name" value="Gluconeogen_factor"/>
</dbReference>
<dbReference type="Gene3D" id="3.40.50.10680">
    <property type="entry name" value="CofD-like domains"/>
    <property type="match status" value="1"/>
</dbReference>
<accession>A0AB36JS83</accession>
<dbReference type="RefSeq" id="WP_076995583.1">
    <property type="nucleotide sequence ID" value="NZ_MSPR01000003.1"/>
</dbReference>
<dbReference type="CDD" id="cd07044">
    <property type="entry name" value="CofD_YvcK"/>
    <property type="match status" value="1"/>
</dbReference>
<dbReference type="SUPFAM" id="SSF142338">
    <property type="entry name" value="CofD-like"/>
    <property type="match status" value="1"/>
</dbReference>
<keyword evidence="6" id="KW-1185">Reference proteome</keyword>
<protein>
    <recommendedName>
        <fullName evidence="2">Putative gluconeogenesis factor</fullName>
    </recommendedName>
</protein>
<comment type="function">
    <text evidence="2">Required for morphogenesis under gluconeogenic growth conditions.</text>
</comment>
<dbReference type="GO" id="GO:0005737">
    <property type="term" value="C:cytoplasm"/>
    <property type="evidence" value="ECO:0007669"/>
    <property type="project" value="UniProtKB-SubCell"/>
</dbReference>
<dbReference type="NCBIfam" id="TIGR01826">
    <property type="entry name" value="CofD_related"/>
    <property type="match status" value="1"/>
</dbReference>
<comment type="similarity">
    <text evidence="2">Belongs to the gluconeogenesis factor family.</text>
</comment>